<dbReference type="EC" id="1.13.11.3" evidence="5"/>
<keyword evidence="3 5" id="KW-0560">Oxidoreductase</keyword>
<dbReference type="Gene3D" id="2.60.130.10">
    <property type="entry name" value="Aromatic compound dioxygenase"/>
    <property type="match status" value="1"/>
</dbReference>
<name>A0ABW6AM67_9BACT</name>
<dbReference type="InterPro" id="IPR024756">
    <property type="entry name" value="PCDO_beta_N"/>
</dbReference>
<evidence type="ECO:0000313" key="5">
    <source>
        <dbReference type="EMBL" id="MFD2934900.1"/>
    </source>
</evidence>
<dbReference type="GO" id="GO:0018578">
    <property type="term" value="F:protocatechuate 3,4-dioxygenase activity"/>
    <property type="evidence" value="ECO:0007669"/>
    <property type="project" value="UniProtKB-EC"/>
</dbReference>
<dbReference type="NCBIfam" id="TIGR02422">
    <property type="entry name" value="protocat_beta"/>
    <property type="match status" value="1"/>
</dbReference>
<accession>A0ABW6AM67</accession>
<dbReference type="PANTHER" id="PTHR33711">
    <property type="entry name" value="DIOXYGENASE, PUTATIVE (AFU_ORTHOLOGUE AFUA_2G02910)-RELATED"/>
    <property type="match status" value="1"/>
</dbReference>
<dbReference type="RefSeq" id="WP_381501791.1">
    <property type="nucleotide sequence ID" value="NZ_JBHUOM010000007.1"/>
</dbReference>
<evidence type="ECO:0000256" key="3">
    <source>
        <dbReference type="ARBA" id="ARBA00023002"/>
    </source>
</evidence>
<dbReference type="InterPro" id="IPR000627">
    <property type="entry name" value="Intradiol_dOase_C"/>
</dbReference>
<comment type="similarity">
    <text evidence="1">Belongs to the intradiol ring-cleavage dioxygenase family.</text>
</comment>
<evidence type="ECO:0000256" key="1">
    <source>
        <dbReference type="ARBA" id="ARBA00007825"/>
    </source>
</evidence>
<dbReference type="Proteomes" id="UP001597512">
    <property type="component" value="Unassembled WGS sequence"/>
</dbReference>
<evidence type="ECO:0000259" key="4">
    <source>
        <dbReference type="PROSITE" id="PS00083"/>
    </source>
</evidence>
<reference evidence="6" key="1">
    <citation type="journal article" date="2019" name="Int. J. Syst. Evol. Microbiol.">
        <title>The Global Catalogue of Microorganisms (GCM) 10K type strain sequencing project: providing services to taxonomists for standard genome sequencing and annotation.</title>
        <authorList>
            <consortium name="The Broad Institute Genomics Platform"/>
            <consortium name="The Broad Institute Genome Sequencing Center for Infectious Disease"/>
            <person name="Wu L."/>
            <person name="Ma J."/>
        </authorList>
    </citation>
    <scope>NUCLEOTIDE SEQUENCE [LARGE SCALE GENOMIC DNA]</scope>
    <source>
        <strain evidence="6">KCTC 52490</strain>
    </source>
</reference>
<feature type="domain" description="Intradiol ring-cleavage dioxygenases" evidence="4">
    <location>
        <begin position="93"/>
        <end position="121"/>
    </location>
</feature>
<dbReference type="InterPro" id="IPR050770">
    <property type="entry name" value="Intradiol_RC_Dioxygenase"/>
</dbReference>
<dbReference type="InterPro" id="IPR012785">
    <property type="entry name" value="Protocat_dOase_b"/>
</dbReference>
<dbReference type="SUPFAM" id="SSF49482">
    <property type="entry name" value="Aromatic compound dioxygenase"/>
    <property type="match status" value="1"/>
</dbReference>
<keyword evidence="2" id="KW-0223">Dioxygenase</keyword>
<dbReference type="InterPro" id="IPR015889">
    <property type="entry name" value="Intradiol_dOase_core"/>
</dbReference>
<sequence length="249" mass="28162">MEEKAYHQSLHDEQVLSANSVQPDSLSTHPLHLSPGYKSTILRSPTRPLILVPDQMKNLRFPVFGESCIGPLDNDLTKNARRNGEPIGERIKIAGQVLDASGRPLPNVLVEIWQANAAGRYIHKAEIHDAPLDPNFLGAGRLLTDADGRYSFYTIKPGAYPWGNHYNAWRPNHIHFSVIGHHLDQRLVTQMYFPGDPLFAYDPIFQSVPNHARELLIAQFSMDWTEPEFALAYEFNIVLNGRNQTPFES</sequence>
<protein>
    <submittedName>
        <fullName evidence="5">Protocatechuate 3,4-dioxygenase subunit beta</fullName>
        <ecNumber evidence="5">1.13.11.3</ecNumber>
    </submittedName>
</protein>
<dbReference type="Pfam" id="PF00775">
    <property type="entry name" value="Dioxygenase_C"/>
    <property type="match status" value="1"/>
</dbReference>
<gene>
    <name evidence="5" type="primary">pcaH</name>
    <name evidence="5" type="ORF">ACFS25_13980</name>
</gene>
<dbReference type="PANTHER" id="PTHR33711:SF10">
    <property type="entry name" value="INTRADIOL RING-CLEAVAGE DIOXYGENASES DOMAIN-CONTAINING PROTEIN"/>
    <property type="match status" value="1"/>
</dbReference>
<dbReference type="EMBL" id="JBHUOM010000007">
    <property type="protein sequence ID" value="MFD2934900.1"/>
    <property type="molecule type" value="Genomic_DNA"/>
</dbReference>
<proteinExistence type="inferred from homology"/>
<comment type="caution">
    <text evidence="5">The sequence shown here is derived from an EMBL/GenBank/DDBJ whole genome shotgun (WGS) entry which is preliminary data.</text>
</comment>
<evidence type="ECO:0000313" key="6">
    <source>
        <dbReference type="Proteomes" id="UP001597512"/>
    </source>
</evidence>
<organism evidence="5 6">
    <name type="scientific">Spirosoma flavum</name>
    <dbReference type="NCBI Taxonomy" id="2048557"/>
    <lineage>
        <taxon>Bacteria</taxon>
        <taxon>Pseudomonadati</taxon>
        <taxon>Bacteroidota</taxon>
        <taxon>Cytophagia</taxon>
        <taxon>Cytophagales</taxon>
        <taxon>Cytophagaceae</taxon>
        <taxon>Spirosoma</taxon>
    </lineage>
</organism>
<evidence type="ECO:0000256" key="2">
    <source>
        <dbReference type="ARBA" id="ARBA00022964"/>
    </source>
</evidence>
<dbReference type="PROSITE" id="PS00083">
    <property type="entry name" value="INTRADIOL_DIOXYGENAS"/>
    <property type="match status" value="1"/>
</dbReference>
<keyword evidence="6" id="KW-1185">Reference proteome</keyword>
<dbReference type="Pfam" id="PF12391">
    <property type="entry name" value="PCDO_beta_N"/>
    <property type="match status" value="1"/>
</dbReference>